<dbReference type="EMBL" id="JAWJWF010000006">
    <property type="protein sequence ID" value="KAK6631336.1"/>
    <property type="molecule type" value="Genomic_DNA"/>
</dbReference>
<name>A0ABR1AYA0_POLSC</name>
<evidence type="ECO:0008006" key="3">
    <source>
        <dbReference type="Google" id="ProtNLM"/>
    </source>
</evidence>
<protein>
    <recommendedName>
        <fullName evidence="3">Ig-like domain-containing protein</fullName>
    </recommendedName>
</protein>
<accession>A0ABR1AYA0</accession>
<evidence type="ECO:0000313" key="2">
    <source>
        <dbReference type="Proteomes" id="UP001359485"/>
    </source>
</evidence>
<comment type="caution">
    <text evidence="1">The sequence shown here is derived from an EMBL/GenBank/DDBJ whole genome shotgun (WGS) entry which is preliminary data.</text>
</comment>
<reference evidence="1 2" key="1">
    <citation type="submission" date="2023-09" db="EMBL/GenBank/DDBJ databases">
        <title>Genomes of two closely related lineages of the louse Polyplax serrata with different host specificities.</title>
        <authorList>
            <person name="Martinu J."/>
            <person name="Tarabai H."/>
            <person name="Stefka J."/>
            <person name="Hypsa V."/>
        </authorList>
    </citation>
    <scope>NUCLEOTIDE SEQUENCE [LARGE SCALE GENOMIC DNA]</scope>
    <source>
        <strain evidence="1">98ZLc_SE</strain>
    </source>
</reference>
<sequence>MFRGKEDDRDERYVRYSGAKDLWPSEHPTKTTKPAFEDTETRIVEMAGRDVTLPCLVKNLNDKVVSSLCHTSNSRLINSCMRTPKGSAVTILSGPSLLLCNL</sequence>
<dbReference type="Proteomes" id="UP001359485">
    <property type="component" value="Unassembled WGS sequence"/>
</dbReference>
<organism evidence="1 2">
    <name type="scientific">Polyplax serrata</name>
    <name type="common">Common mouse louse</name>
    <dbReference type="NCBI Taxonomy" id="468196"/>
    <lineage>
        <taxon>Eukaryota</taxon>
        <taxon>Metazoa</taxon>
        <taxon>Ecdysozoa</taxon>
        <taxon>Arthropoda</taxon>
        <taxon>Hexapoda</taxon>
        <taxon>Insecta</taxon>
        <taxon>Pterygota</taxon>
        <taxon>Neoptera</taxon>
        <taxon>Paraneoptera</taxon>
        <taxon>Psocodea</taxon>
        <taxon>Troctomorpha</taxon>
        <taxon>Phthiraptera</taxon>
        <taxon>Anoplura</taxon>
        <taxon>Polyplacidae</taxon>
        <taxon>Polyplax</taxon>
    </lineage>
</organism>
<gene>
    <name evidence="1" type="ORF">RUM44_005862</name>
</gene>
<evidence type="ECO:0000313" key="1">
    <source>
        <dbReference type="EMBL" id="KAK6631336.1"/>
    </source>
</evidence>
<keyword evidence="2" id="KW-1185">Reference proteome</keyword>
<proteinExistence type="predicted"/>